<evidence type="ECO:0000256" key="1">
    <source>
        <dbReference type="SAM" id="Phobius"/>
    </source>
</evidence>
<dbReference type="Pfam" id="PF00892">
    <property type="entry name" value="EamA"/>
    <property type="match status" value="1"/>
</dbReference>
<gene>
    <name evidence="3" type="ORF">DOS84_11410</name>
</gene>
<feature type="domain" description="EamA" evidence="2">
    <location>
        <begin position="2"/>
        <end position="131"/>
    </location>
</feature>
<dbReference type="SUPFAM" id="SSF103481">
    <property type="entry name" value="Multidrug resistance efflux transporter EmrE"/>
    <property type="match status" value="1"/>
</dbReference>
<feature type="transmembrane region" description="Helical" evidence="1">
    <location>
        <begin position="91"/>
        <end position="108"/>
    </location>
</feature>
<keyword evidence="1" id="KW-0812">Transmembrane</keyword>
<feature type="transmembrane region" description="Helical" evidence="1">
    <location>
        <begin position="263"/>
        <end position="283"/>
    </location>
</feature>
<comment type="caution">
    <text evidence="3">The sequence shown here is derived from an EMBL/GenBank/DDBJ whole genome shotgun (WGS) entry which is preliminary data.</text>
</comment>
<dbReference type="EMBL" id="QKXH01000006">
    <property type="protein sequence ID" value="PZX93460.1"/>
    <property type="molecule type" value="Genomic_DNA"/>
</dbReference>
<keyword evidence="1" id="KW-1133">Transmembrane helix</keyword>
<organism evidence="3 4">
    <name type="scientific">Flavobacterium aquariorum</name>
    <dbReference type="NCBI Taxonomy" id="2217670"/>
    <lineage>
        <taxon>Bacteria</taxon>
        <taxon>Pseudomonadati</taxon>
        <taxon>Bacteroidota</taxon>
        <taxon>Flavobacteriia</taxon>
        <taxon>Flavobacteriales</taxon>
        <taxon>Flavobacteriaceae</taxon>
        <taxon>Flavobacterium</taxon>
    </lineage>
</organism>
<evidence type="ECO:0000259" key="2">
    <source>
        <dbReference type="Pfam" id="PF00892"/>
    </source>
</evidence>
<accession>A0A2W7TXD3</accession>
<feature type="transmembrane region" description="Helical" evidence="1">
    <location>
        <begin position="143"/>
        <end position="162"/>
    </location>
</feature>
<name>A0A2W7TXD3_9FLAO</name>
<dbReference type="GO" id="GO:0016020">
    <property type="term" value="C:membrane"/>
    <property type="evidence" value="ECO:0007669"/>
    <property type="project" value="InterPro"/>
</dbReference>
<feature type="transmembrane region" description="Helical" evidence="1">
    <location>
        <begin position="205"/>
        <end position="223"/>
    </location>
</feature>
<feature type="transmembrane region" description="Helical" evidence="1">
    <location>
        <begin position="174"/>
        <end position="193"/>
    </location>
</feature>
<evidence type="ECO:0000313" key="3">
    <source>
        <dbReference type="EMBL" id="PZX93460.1"/>
    </source>
</evidence>
<proteinExistence type="predicted"/>
<dbReference type="AlphaFoldDB" id="A0A2W7TXD3"/>
<feature type="transmembrane region" description="Helical" evidence="1">
    <location>
        <begin position="114"/>
        <end position="131"/>
    </location>
</feature>
<sequence>MLFLILSVICSVTVGVIFKIARKYNVSATQIVAYNYVFALALCYLFFSPDLTVLDASSPWGILIPLGVLLPVVFLFLATSIKHMGIVKTDVAQRLSLIISILGAWLFFGEQFSGLKLTALLFGFPAIILILDKPNDNKENKWIYPTLVLLGFGVIDIFFKQIALTSTLPFTTSLFVLFSIALVIMILFNVYEILFRKNKMDSKSILFGGLVGIFNFGNILFYLKAHQAFAQNPSTVFAGMNMGVIMIGSLVGIFIFKEKVTKLNVTGLFLALLAVVFIVISQLN</sequence>
<feature type="transmembrane region" description="Helical" evidence="1">
    <location>
        <begin position="59"/>
        <end position="79"/>
    </location>
</feature>
<dbReference type="Gene3D" id="1.10.3730.20">
    <property type="match status" value="1"/>
</dbReference>
<dbReference type="InterPro" id="IPR000620">
    <property type="entry name" value="EamA_dom"/>
</dbReference>
<keyword evidence="1" id="KW-0472">Membrane</keyword>
<dbReference type="RefSeq" id="WP_111410240.1">
    <property type="nucleotide sequence ID" value="NZ_QKXH01000006.1"/>
</dbReference>
<evidence type="ECO:0000313" key="4">
    <source>
        <dbReference type="Proteomes" id="UP000249177"/>
    </source>
</evidence>
<feature type="transmembrane region" description="Helical" evidence="1">
    <location>
        <begin position="28"/>
        <end position="47"/>
    </location>
</feature>
<protein>
    <submittedName>
        <fullName evidence="3">EamA/RhaT family transporter</fullName>
    </submittedName>
</protein>
<dbReference type="OrthoDB" id="1524053at2"/>
<reference evidence="3 4" key="1">
    <citation type="submission" date="2018-06" db="EMBL/GenBank/DDBJ databases">
        <title>Flavobacterium sp IMCC34762, genome.</title>
        <authorList>
            <person name="Joung Y."/>
            <person name="Cho J."/>
            <person name="Song J."/>
        </authorList>
    </citation>
    <scope>NUCLEOTIDE SEQUENCE [LARGE SCALE GENOMIC DNA]</scope>
    <source>
        <strain evidence="3 4">IMCC34762</strain>
    </source>
</reference>
<feature type="transmembrane region" description="Helical" evidence="1">
    <location>
        <begin position="235"/>
        <end position="256"/>
    </location>
</feature>
<dbReference type="InterPro" id="IPR037185">
    <property type="entry name" value="EmrE-like"/>
</dbReference>
<feature type="transmembrane region" description="Helical" evidence="1">
    <location>
        <begin position="6"/>
        <end position="21"/>
    </location>
</feature>
<keyword evidence="4" id="KW-1185">Reference proteome</keyword>
<dbReference type="Proteomes" id="UP000249177">
    <property type="component" value="Unassembled WGS sequence"/>
</dbReference>